<accession>A0ABQ8I1S9</accession>
<evidence type="ECO:0000313" key="4">
    <source>
        <dbReference type="EMBL" id="KAH7570387.1"/>
    </source>
</evidence>
<feature type="domain" description="Protein kinase" evidence="3">
    <location>
        <begin position="115"/>
        <end position="148"/>
    </location>
</feature>
<organism evidence="4 5">
    <name type="scientific">Xanthoceras sorbifolium</name>
    <dbReference type="NCBI Taxonomy" id="99658"/>
    <lineage>
        <taxon>Eukaryota</taxon>
        <taxon>Viridiplantae</taxon>
        <taxon>Streptophyta</taxon>
        <taxon>Embryophyta</taxon>
        <taxon>Tracheophyta</taxon>
        <taxon>Spermatophyta</taxon>
        <taxon>Magnoliopsida</taxon>
        <taxon>eudicotyledons</taxon>
        <taxon>Gunneridae</taxon>
        <taxon>Pentapetalae</taxon>
        <taxon>rosids</taxon>
        <taxon>malvids</taxon>
        <taxon>Sapindales</taxon>
        <taxon>Sapindaceae</taxon>
        <taxon>Xanthoceroideae</taxon>
        <taxon>Xanthoceras</taxon>
    </lineage>
</organism>
<dbReference type="Proteomes" id="UP000827721">
    <property type="component" value="Unassembled WGS sequence"/>
</dbReference>
<name>A0ABQ8I1S9_9ROSI</name>
<feature type="compositionally biased region" description="Basic residues" evidence="2">
    <location>
        <begin position="1"/>
        <end position="10"/>
    </location>
</feature>
<keyword evidence="5" id="KW-1185">Reference proteome</keyword>
<dbReference type="SUPFAM" id="SSF56112">
    <property type="entry name" value="Protein kinase-like (PK-like)"/>
    <property type="match status" value="1"/>
</dbReference>
<dbReference type="Gene3D" id="3.30.200.20">
    <property type="entry name" value="Phosphorylase Kinase, domain 1"/>
    <property type="match status" value="1"/>
</dbReference>
<dbReference type="InterPro" id="IPR011009">
    <property type="entry name" value="Kinase-like_dom_sf"/>
</dbReference>
<evidence type="ECO:0000313" key="5">
    <source>
        <dbReference type="Proteomes" id="UP000827721"/>
    </source>
</evidence>
<proteinExistence type="predicted"/>
<keyword evidence="1" id="KW-0547">Nucleotide-binding</keyword>
<comment type="caution">
    <text evidence="4">The sequence shown here is derived from an EMBL/GenBank/DDBJ whole genome shotgun (WGS) entry which is preliminary data.</text>
</comment>
<feature type="region of interest" description="Disordered" evidence="2">
    <location>
        <begin position="1"/>
        <end position="24"/>
    </location>
</feature>
<sequence length="148" mass="16808">MGRALGRRFFKNNENPPSFEGQSADRWGRMLGDGPATMKVDQQGLLVGELELFLPVSLKSFETITWHRLQVNLQLHLPAAAAPKISDRSSFCYLPKNVPNKSNTMVQETEKMLDFEKMCVLGHGNYGIVYKVRHKRTSAIYALKIIRD</sequence>
<evidence type="ECO:0000256" key="1">
    <source>
        <dbReference type="PROSITE-ProRule" id="PRU10141"/>
    </source>
</evidence>
<dbReference type="InterPro" id="IPR000719">
    <property type="entry name" value="Prot_kinase_dom"/>
</dbReference>
<dbReference type="InterPro" id="IPR017441">
    <property type="entry name" value="Protein_kinase_ATP_BS"/>
</dbReference>
<evidence type="ECO:0000259" key="3">
    <source>
        <dbReference type="PROSITE" id="PS50011"/>
    </source>
</evidence>
<dbReference type="PROSITE" id="PS50011">
    <property type="entry name" value="PROTEIN_KINASE_DOM"/>
    <property type="match status" value="1"/>
</dbReference>
<reference evidence="4 5" key="1">
    <citation type="submission" date="2021-02" db="EMBL/GenBank/DDBJ databases">
        <title>Plant Genome Project.</title>
        <authorList>
            <person name="Zhang R.-G."/>
        </authorList>
    </citation>
    <scope>NUCLEOTIDE SEQUENCE [LARGE SCALE GENOMIC DNA]</scope>
    <source>
        <tissue evidence="4">Leaves</tissue>
    </source>
</reference>
<keyword evidence="1" id="KW-0067">ATP-binding</keyword>
<feature type="binding site" evidence="1">
    <location>
        <position position="144"/>
    </location>
    <ligand>
        <name>ATP</name>
        <dbReference type="ChEBI" id="CHEBI:30616"/>
    </ligand>
</feature>
<evidence type="ECO:0000256" key="2">
    <source>
        <dbReference type="SAM" id="MobiDB-lite"/>
    </source>
</evidence>
<gene>
    <name evidence="4" type="ORF">JRO89_XS05G0098500</name>
</gene>
<dbReference type="EMBL" id="JAFEMO010000005">
    <property type="protein sequence ID" value="KAH7570387.1"/>
    <property type="molecule type" value="Genomic_DNA"/>
</dbReference>
<protein>
    <recommendedName>
        <fullName evidence="3">Protein kinase domain-containing protein</fullName>
    </recommendedName>
</protein>
<dbReference type="PROSITE" id="PS00107">
    <property type="entry name" value="PROTEIN_KINASE_ATP"/>
    <property type="match status" value="1"/>
</dbReference>